<feature type="binding site" evidence="18">
    <location>
        <position position="367"/>
    </location>
    <ligand>
        <name>acetyl-CoA</name>
        <dbReference type="ChEBI" id="CHEBI:57288"/>
    </ligand>
</feature>
<dbReference type="NCBIfam" id="NF010933">
    <property type="entry name" value="PRK14353.1"/>
    <property type="match status" value="1"/>
</dbReference>
<organism evidence="21 22">
    <name type="scientific">Bosea caraganae</name>
    <dbReference type="NCBI Taxonomy" id="2763117"/>
    <lineage>
        <taxon>Bacteria</taxon>
        <taxon>Pseudomonadati</taxon>
        <taxon>Pseudomonadota</taxon>
        <taxon>Alphaproteobacteria</taxon>
        <taxon>Hyphomicrobiales</taxon>
        <taxon>Boseaceae</taxon>
        <taxon>Bosea</taxon>
    </lineage>
</organism>
<evidence type="ECO:0000256" key="16">
    <source>
        <dbReference type="ARBA" id="ARBA00048493"/>
    </source>
</evidence>
<dbReference type="Pfam" id="PF12804">
    <property type="entry name" value="NTP_transf_3"/>
    <property type="match status" value="1"/>
</dbReference>
<dbReference type="EC" id="2.3.1.157" evidence="18"/>
<dbReference type="SUPFAM" id="SSF51161">
    <property type="entry name" value="Trimeric LpxA-like enzymes"/>
    <property type="match status" value="1"/>
</dbReference>
<dbReference type="GO" id="GO:0005737">
    <property type="term" value="C:cytoplasm"/>
    <property type="evidence" value="ECO:0007669"/>
    <property type="project" value="UniProtKB-SubCell"/>
</dbReference>
<dbReference type="InterPro" id="IPR038009">
    <property type="entry name" value="GlmU_C_LbH"/>
</dbReference>
<evidence type="ECO:0000313" key="22">
    <source>
        <dbReference type="Proteomes" id="UP000255207"/>
    </source>
</evidence>
<comment type="cofactor">
    <cofactor evidence="18">
        <name>Mg(2+)</name>
        <dbReference type="ChEBI" id="CHEBI:18420"/>
    </cofactor>
    <text evidence="18">Binds 1 Mg(2+) ion per subunit.</text>
</comment>
<comment type="function">
    <text evidence="17 18">Catalyzes the last two sequential reactions in the de novo biosynthetic pathway for UDP-N-acetylglucosamine (UDP-GlcNAc). The C-terminal domain catalyzes the transfer of acetyl group from acetyl coenzyme A to glucosamine-1-phosphate (GlcN-1-P) to produce N-acetylglucosamine-1-phosphate (GlcNAc-1-P), which is converted into UDP-GlcNAc by the transfer of uridine 5-monophosphate (from uridine 5-triphosphate), a reaction catalyzed by the N-terminal domain.</text>
</comment>
<evidence type="ECO:0000256" key="13">
    <source>
        <dbReference type="ARBA" id="ARBA00023315"/>
    </source>
</evidence>
<dbReference type="GO" id="GO:0006048">
    <property type="term" value="P:UDP-N-acetylglucosamine biosynthetic process"/>
    <property type="evidence" value="ECO:0007669"/>
    <property type="project" value="UniProtKB-UniPathway"/>
</dbReference>
<dbReference type="GO" id="GO:0019134">
    <property type="term" value="F:glucosamine-1-phosphate N-acetyltransferase activity"/>
    <property type="evidence" value="ECO:0007669"/>
    <property type="project" value="UniProtKB-UniRule"/>
</dbReference>
<evidence type="ECO:0000256" key="8">
    <source>
        <dbReference type="ARBA" id="ARBA00022737"/>
    </source>
</evidence>
<feature type="domain" description="MobA-like NTP transferase" evidence="20">
    <location>
        <begin position="9"/>
        <end position="149"/>
    </location>
</feature>
<evidence type="ECO:0000256" key="15">
    <source>
        <dbReference type="ARBA" id="ARBA00048247"/>
    </source>
</evidence>
<feature type="binding site" evidence="18">
    <location>
        <begin position="12"/>
        <end position="15"/>
    </location>
    <ligand>
        <name>UDP-N-acetyl-alpha-D-glucosamine</name>
        <dbReference type="ChEBI" id="CHEBI:57705"/>
    </ligand>
</feature>
<comment type="caution">
    <text evidence="21">The sequence shown here is derived from an EMBL/GenBank/DDBJ whole genome shotgun (WGS) entry which is preliminary data.</text>
</comment>
<feature type="binding site" evidence="18">
    <location>
        <begin position="373"/>
        <end position="374"/>
    </location>
    <ligand>
        <name>acetyl-CoA</name>
        <dbReference type="ChEBI" id="CHEBI:57288"/>
    </ligand>
</feature>
<dbReference type="InterPro" id="IPR001451">
    <property type="entry name" value="Hexapep"/>
</dbReference>
<comment type="catalytic activity">
    <reaction evidence="16 18">
        <text>N-acetyl-alpha-D-glucosamine 1-phosphate + UTP + H(+) = UDP-N-acetyl-alpha-D-glucosamine + diphosphate</text>
        <dbReference type="Rhea" id="RHEA:13509"/>
        <dbReference type="ChEBI" id="CHEBI:15378"/>
        <dbReference type="ChEBI" id="CHEBI:33019"/>
        <dbReference type="ChEBI" id="CHEBI:46398"/>
        <dbReference type="ChEBI" id="CHEBI:57705"/>
        <dbReference type="ChEBI" id="CHEBI:57776"/>
        <dbReference type="EC" id="2.7.7.23"/>
    </reaction>
</comment>
<reference evidence="22" key="1">
    <citation type="submission" date="2018-07" db="EMBL/GenBank/DDBJ databases">
        <authorList>
            <person name="Safronova V.I."/>
            <person name="Chirak E.R."/>
            <person name="Sazanova A.L."/>
        </authorList>
    </citation>
    <scope>NUCLEOTIDE SEQUENCE [LARGE SCALE GENOMIC DNA]</scope>
    <source>
        <strain evidence="22">RCAM04685</strain>
    </source>
</reference>
<keyword evidence="6 18" id="KW-0548">Nucleotidyltransferase</keyword>
<keyword evidence="11 18" id="KW-0573">Peptidoglycan synthesis</keyword>
<accession>A0A370L5Q4</accession>
<comment type="similarity">
    <text evidence="3 18">In the N-terminal section; belongs to the N-acetylglucosamine-1-phosphate uridyltransferase family.</text>
</comment>
<dbReference type="PANTHER" id="PTHR43584:SF3">
    <property type="entry name" value="BIFUNCTIONAL PROTEIN GLMU"/>
    <property type="match status" value="1"/>
</dbReference>
<dbReference type="GO" id="GO:0009245">
    <property type="term" value="P:lipid A biosynthetic process"/>
    <property type="evidence" value="ECO:0007669"/>
    <property type="project" value="UniProtKB-UniRule"/>
</dbReference>
<dbReference type="CDD" id="cd02540">
    <property type="entry name" value="GT2_GlmU_N_bac"/>
    <property type="match status" value="1"/>
</dbReference>
<evidence type="ECO:0000256" key="12">
    <source>
        <dbReference type="ARBA" id="ARBA00023268"/>
    </source>
</evidence>
<feature type="binding site" evidence="18">
    <location>
        <position position="231"/>
    </location>
    <ligand>
        <name>Mg(2+)</name>
        <dbReference type="ChEBI" id="CHEBI:18420"/>
    </ligand>
</feature>
<dbReference type="InterPro" id="IPR050065">
    <property type="entry name" value="GlmU-like"/>
</dbReference>
<evidence type="ECO:0000256" key="1">
    <source>
        <dbReference type="ARBA" id="ARBA00004496"/>
    </source>
</evidence>
<dbReference type="GO" id="GO:0016020">
    <property type="term" value="C:membrane"/>
    <property type="evidence" value="ECO:0007669"/>
    <property type="project" value="GOC"/>
</dbReference>
<dbReference type="RefSeq" id="WP_114830167.1">
    <property type="nucleotide sequence ID" value="NZ_QQTO01000007.1"/>
</dbReference>
<comment type="subcellular location">
    <subcellularLocation>
        <location evidence="1 18">Cytoplasm</location>
    </subcellularLocation>
</comment>
<dbReference type="GO" id="GO:0003977">
    <property type="term" value="F:UDP-N-acetylglucosamine diphosphorylase activity"/>
    <property type="evidence" value="ECO:0007669"/>
    <property type="project" value="UniProtKB-UniRule"/>
</dbReference>
<sequence length="456" mass="47485">MQPGRTCLAVILAAGEGTRMKSQRPKVLHQVAGRSLLGHAIAAVSAAGADAVVIVVGPDRPEVAAEAKALLPSAEIVVQAERRGTAHAVLAAREALARGYDDVLVAFADTPLLRPQTYEALRAALAGGAQITALGFEARDPTGYGRMVIEHGELKAIVEHKDASEAERGITLCFAGLMALDGRHALAILEAIGNVNAQNEYYLTEAISIAGSKGLKTVAHVAPESEVQGVNDRAQLAAAEAEFQRRKRLEVMAGGATLIAPETVFFSHDTKIGQDVLIEPNVVFGPGVSVADEAVIHAFSHLEGAEVGPQASVGPYGRLRPGAKLGRKARVGNFVEIKAADLGEGVKVNHLTYIGDASVGADSNIGAGTITCNYDGFLKSRTTIGIGAFVGSNSSLVAPVTIGDGAYIGSGSVITRDVPADALAIGRGRQVEREGWAKSFRAESQEKKKNAAKTKD</sequence>
<protein>
    <recommendedName>
        <fullName evidence="18">Bifunctional protein GlmU</fullName>
    </recommendedName>
    <domain>
        <recommendedName>
            <fullName evidence="18">UDP-N-acetylglucosamine pyrophosphorylase</fullName>
            <ecNumber evidence="18">2.7.7.23</ecNumber>
        </recommendedName>
        <alternativeName>
            <fullName evidence="18">N-acetylglucosamine-1-phosphate uridyltransferase</fullName>
        </alternativeName>
    </domain>
    <domain>
        <recommendedName>
            <fullName evidence="18">Glucosamine-1-phosphate N-acetyltransferase</fullName>
            <ecNumber evidence="18">2.3.1.157</ecNumber>
        </recommendedName>
    </domain>
</protein>
<dbReference type="PROSITE" id="PS00101">
    <property type="entry name" value="HEXAPEP_TRANSFERASES"/>
    <property type="match status" value="1"/>
</dbReference>
<evidence type="ECO:0000256" key="14">
    <source>
        <dbReference type="ARBA" id="ARBA00023316"/>
    </source>
</evidence>
<feature type="binding site" evidence="18">
    <location>
        <position position="410"/>
    </location>
    <ligand>
        <name>acetyl-CoA</name>
        <dbReference type="ChEBI" id="CHEBI:57288"/>
    </ligand>
</feature>
<feature type="binding site" evidence="18">
    <location>
        <position position="26"/>
    </location>
    <ligand>
        <name>UDP-N-acetyl-alpha-D-glucosamine</name>
        <dbReference type="ChEBI" id="CHEBI:57705"/>
    </ligand>
</feature>
<dbReference type="Gene3D" id="2.160.10.10">
    <property type="entry name" value="Hexapeptide repeat proteins"/>
    <property type="match status" value="1"/>
</dbReference>
<dbReference type="CDD" id="cd03353">
    <property type="entry name" value="LbH_GlmU_C"/>
    <property type="match status" value="1"/>
</dbReference>
<dbReference type="Gene3D" id="3.90.550.10">
    <property type="entry name" value="Spore Coat Polysaccharide Biosynthesis Protein SpsA, Chain A"/>
    <property type="match status" value="1"/>
</dbReference>
<feature type="binding site" evidence="18">
    <location>
        <position position="231"/>
    </location>
    <ligand>
        <name>UDP-N-acetyl-alpha-D-glucosamine</name>
        <dbReference type="ChEBI" id="CHEBI:57705"/>
    </ligand>
</feature>
<dbReference type="OrthoDB" id="9775031at2"/>
<dbReference type="GO" id="GO:0000287">
    <property type="term" value="F:magnesium ion binding"/>
    <property type="evidence" value="ECO:0007669"/>
    <property type="project" value="UniProtKB-UniRule"/>
</dbReference>
<evidence type="ECO:0000259" key="20">
    <source>
        <dbReference type="Pfam" id="PF12804"/>
    </source>
</evidence>
<feature type="region of interest" description="Disordered" evidence="19">
    <location>
        <begin position="436"/>
        <end position="456"/>
    </location>
</feature>
<feature type="binding site" evidence="18">
    <location>
        <position position="392"/>
    </location>
    <ligand>
        <name>acetyl-CoA</name>
        <dbReference type="ChEBI" id="CHEBI:57288"/>
    </ligand>
</feature>
<keyword evidence="7 18" id="KW-0479">Metal-binding</keyword>
<evidence type="ECO:0000256" key="5">
    <source>
        <dbReference type="ARBA" id="ARBA00022679"/>
    </source>
</evidence>
<feature type="binding site" evidence="18">
    <location>
        <begin position="84"/>
        <end position="85"/>
    </location>
    <ligand>
        <name>UDP-N-acetyl-alpha-D-glucosamine</name>
        <dbReference type="ChEBI" id="CHEBI:57705"/>
    </ligand>
</feature>
<dbReference type="UniPathway" id="UPA00973"/>
<evidence type="ECO:0000313" key="21">
    <source>
        <dbReference type="EMBL" id="RDJ24308.1"/>
    </source>
</evidence>
<feature type="binding site" evidence="18">
    <location>
        <position position="159"/>
    </location>
    <ligand>
        <name>UDP-N-acetyl-alpha-D-glucosamine</name>
        <dbReference type="ChEBI" id="CHEBI:57705"/>
    </ligand>
</feature>
<dbReference type="Proteomes" id="UP000255207">
    <property type="component" value="Unassembled WGS sequence"/>
</dbReference>
<keyword evidence="5 18" id="KW-0808">Transferase</keyword>
<evidence type="ECO:0000256" key="10">
    <source>
        <dbReference type="ARBA" id="ARBA00022960"/>
    </source>
</evidence>
<feature type="binding site" evidence="18">
    <location>
        <position position="427"/>
    </location>
    <ligand>
        <name>acetyl-CoA</name>
        <dbReference type="ChEBI" id="CHEBI:57288"/>
    </ligand>
</feature>
<evidence type="ECO:0000256" key="7">
    <source>
        <dbReference type="ARBA" id="ARBA00022723"/>
    </source>
</evidence>
<evidence type="ECO:0000256" key="18">
    <source>
        <dbReference type="HAMAP-Rule" id="MF_01631"/>
    </source>
</evidence>
<dbReference type="AlphaFoldDB" id="A0A370L5Q4"/>
<keyword evidence="9 18" id="KW-0460">Magnesium</keyword>
<evidence type="ECO:0000256" key="9">
    <source>
        <dbReference type="ARBA" id="ARBA00022842"/>
    </source>
</evidence>
<comment type="similarity">
    <text evidence="2 18">In the C-terminal section; belongs to the transferase hexapeptide repeat family.</text>
</comment>
<feature type="binding site" evidence="18">
    <location>
        <position position="353"/>
    </location>
    <ligand>
        <name>UDP-N-acetyl-alpha-D-glucosamine</name>
        <dbReference type="ChEBI" id="CHEBI:57705"/>
    </ligand>
</feature>
<feature type="binding site" evidence="18">
    <location>
        <position position="79"/>
    </location>
    <ligand>
        <name>UDP-N-acetyl-alpha-D-glucosamine</name>
        <dbReference type="ChEBI" id="CHEBI:57705"/>
    </ligand>
</feature>
<dbReference type="InterPro" id="IPR029044">
    <property type="entry name" value="Nucleotide-diphossugar_trans"/>
</dbReference>
<evidence type="ECO:0000256" key="11">
    <source>
        <dbReference type="ARBA" id="ARBA00022984"/>
    </source>
</evidence>
<feature type="binding site" evidence="18">
    <location>
        <position position="364"/>
    </location>
    <ligand>
        <name>UDP-N-acetyl-alpha-D-glucosamine</name>
        <dbReference type="ChEBI" id="CHEBI:57705"/>
    </ligand>
</feature>
<dbReference type="InterPro" id="IPR018357">
    <property type="entry name" value="Hexapep_transf_CS"/>
</dbReference>
<dbReference type="InterPro" id="IPR005882">
    <property type="entry name" value="Bifunctional_GlmU"/>
</dbReference>
<evidence type="ECO:0000256" key="3">
    <source>
        <dbReference type="ARBA" id="ARBA00007947"/>
    </source>
</evidence>
<dbReference type="UniPathway" id="UPA00113">
    <property type="reaction ID" value="UER00532"/>
</dbReference>
<dbReference type="InterPro" id="IPR025877">
    <property type="entry name" value="MobA-like_NTP_Trfase"/>
</dbReference>
<proteinExistence type="inferred from homology"/>
<dbReference type="SUPFAM" id="SSF53448">
    <property type="entry name" value="Nucleotide-diphospho-sugar transferases"/>
    <property type="match status" value="1"/>
</dbReference>
<dbReference type="InterPro" id="IPR011004">
    <property type="entry name" value="Trimer_LpxA-like_sf"/>
</dbReference>
<evidence type="ECO:0000256" key="6">
    <source>
        <dbReference type="ARBA" id="ARBA00022695"/>
    </source>
</evidence>
<feature type="binding site" evidence="18">
    <location>
        <position position="338"/>
    </location>
    <ligand>
        <name>UDP-N-acetyl-alpha-D-glucosamine</name>
        <dbReference type="ChEBI" id="CHEBI:57705"/>
    </ligand>
</feature>
<comment type="pathway">
    <text evidence="18">Nucleotide-sugar biosynthesis; UDP-N-acetyl-alpha-D-glucosamine biosynthesis; N-acetyl-alpha-D-glucosamine 1-phosphate from alpha-D-glucosamine 6-phosphate (route II): step 2/2.</text>
</comment>
<keyword evidence="12 18" id="KW-0511">Multifunctional enzyme</keyword>
<feature type="binding site" evidence="18">
    <location>
        <position position="109"/>
    </location>
    <ligand>
        <name>Mg(2+)</name>
        <dbReference type="ChEBI" id="CHEBI:18420"/>
    </ligand>
</feature>
<feature type="region of interest" description="Linker" evidence="18">
    <location>
        <begin position="234"/>
        <end position="254"/>
    </location>
</feature>
<keyword evidence="10 18" id="KW-0133">Cell shape</keyword>
<gene>
    <name evidence="18" type="primary">glmU</name>
    <name evidence="21" type="ORF">DWE98_15035</name>
</gene>
<dbReference type="NCBIfam" id="TIGR01173">
    <property type="entry name" value="glmU"/>
    <property type="match status" value="1"/>
</dbReference>
<keyword evidence="14 18" id="KW-0961">Cell wall biogenesis/degradation</keyword>
<dbReference type="EMBL" id="QQTP01000007">
    <property type="protein sequence ID" value="RDJ24308.1"/>
    <property type="molecule type" value="Genomic_DNA"/>
</dbReference>
<dbReference type="HAMAP" id="MF_01631">
    <property type="entry name" value="GlmU"/>
    <property type="match status" value="1"/>
</dbReference>
<keyword evidence="22" id="KW-1185">Reference proteome</keyword>
<evidence type="ECO:0000256" key="17">
    <source>
        <dbReference type="ARBA" id="ARBA00049628"/>
    </source>
</evidence>
<feature type="binding site" evidence="18">
    <location>
        <position position="145"/>
    </location>
    <ligand>
        <name>UDP-N-acetyl-alpha-D-glucosamine</name>
        <dbReference type="ChEBI" id="CHEBI:57705"/>
    </ligand>
</feature>
<dbReference type="GO" id="GO:0009252">
    <property type="term" value="P:peptidoglycan biosynthetic process"/>
    <property type="evidence" value="ECO:0007669"/>
    <property type="project" value="UniProtKB-UniRule"/>
</dbReference>
<dbReference type="Pfam" id="PF00132">
    <property type="entry name" value="Hexapep"/>
    <property type="match status" value="2"/>
</dbReference>
<keyword evidence="13 18" id="KW-0012">Acyltransferase</keyword>
<dbReference type="GO" id="GO:0071555">
    <property type="term" value="P:cell wall organization"/>
    <property type="evidence" value="ECO:0007669"/>
    <property type="project" value="UniProtKB-KW"/>
</dbReference>
<comment type="catalytic activity">
    <reaction evidence="15 18">
        <text>alpha-D-glucosamine 1-phosphate + acetyl-CoA = N-acetyl-alpha-D-glucosamine 1-phosphate + CoA + H(+)</text>
        <dbReference type="Rhea" id="RHEA:13725"/>
        <dbReference type="ChEBI" id="CHEBI:15378"/>
        <dbReference type="ChEBI" id="CHEBI:57287"/>
        <dbReference type="ChEBI" id="CHEBI:57288"/>
        <dbReference type="ChEBI" id="CHEBI:57776"/>
        <dbReference type="ChEBI" id="CHEBI:58516"/>
        <dbReference type="EC" id="2.3.1.157"/>
    </reaction>
</comment>
<evidence type="ECO:0000256" key="2">
    <source>
        <dbReference type="ARBA" id="ARBA00007707"/>
    </source>
</evidence>
<feature type="region of interest" description="N-acetyltransferase" evidence="18">
    <location>
        <begin position="255"/>
        <end position="456"/>
    </location>
</feature>
<comment type="caution">
    <text evidence="18">Lacks conserved residue(s) required for the propagation of feature annotation.</text>
</comment>
<keyword evidence="4 18" id="KW-0963">Cytoplasm</keyword>
<feature type="binding site" evidence="18">
    <location>
        <position position="320"/>
    </location>
    <ligand>
        <name>UDP-N-acetyl-alpha-D-glucosamine</name>
        <dbReference type="ChEBI" id="CHEBI:57705"/>
    </ligand>
</feature>
<dbReference type="EC" id="2.7.7.23" evidence="18"/>
<comment type="pathway">
    <text evidence="18">Nucleotide-sugar biosynthesis; UDP-N-acetyl-alpha-D-glucosamine biosynthesis; UDP-N-acetyl-alpha-D-glucosamine from N-acetyl-alpha-D-glucosamine 1-phosphate: step 1/1.</text>
</comment>
<dbReference type="PANTHER" id="PTHR43584">
    <property type="entry name" value="NUCLEOTIDYL TRANSFERASE"/>
    <property type="match status" value="1"/>
</dbReference>
<feature type="region of interest" description="Pyrophosphorylase" evidence="18">
    <location>
        <begin position="1"/>
        <end position="233"/>
    </location>
</feature>
<evidence type="ECO:0000256" key="19">
    <source>
        <dbReference type="SAM" id="MobiDB-lite"/>
    </source>
</evidence>
<comment type="pathway">
    <text evidence="18">Bacterial outer membrane biogenesis; LPS lipid A biosynthesis.</text>
</comment>
<feature type="active site" description="Proton acceptor" evidence="18">
    <location>
        <position position="350"/>
    </location>
</feature>
<comment type="subunit">
    <text evidence="18">Homotrimer.</text>
</comment>
<name>A0A370L5Q4_9HYPH</name>
<keyword evidence="8 18" id="KW-0677">Repeat</keyword>
<dbReference type="GO" id="GO:0008360">
    <property type="term" value="P:regulation of cell shape"/>
    <property type="evidence" value="ECO:0007669"/>
    <property type="project" value="UniProtKB-KW"/>
</dbReference>
<evidence type="ECO:0000256" key="4">
    <source>
        <dbReference type="ARBA" id="ARBA00022490"/>
    </source>
</evidence>
<dbReference type="GO" id="GO:0000902">
    <property type="term" value="P:cell morphogenesis"/>
    <property type="evidence" value="ECO:0007669"/>
    <property type="project" value="UniProtKB-UniRule"/>
</dbReference>